<dbReference type="RefSeq" id="WP_106481541.1">
    <property type="nucleotide sequence ID" value="NZ_CP032819.1"/>
</dbReference>
<dbReference type="Pfam" id="PF05635">
    <property type="entry name" value="23S_rRNA_IVP"/>
    <property type="match status" value="1"/>
</dbReference>
<dbReference type="Gene3D" id="1.20.1440.60">
    <property type="entry name" value="23S rRNA-intervening sequence"/>
    <property type="match status" value="1"/>
</dbReference>
<dbReference type="PIRSF" id="PIRSF035652">
    <property type="entry name" value="CHP02436"/>
    <property type="match status" value="1"/>
</dbReference>
<sequence length="124" mass="13880">MDKVTFKYRTKQLGLAVIRLTEGLPKTQAARVVCDQILRSSLSVGANYRAVCRAKSDKDFISKMKIVEEEADETVYWLEIMEEAGMLSGDIVSPLKKETNELVAMIVASIKTKTNNLNHKSLES</sequence>
<dbReference type="OrthoDB" id="285993at2"/>
<name>A0A3Q9IQ86_9BACT</name>
<dbReference type="InterPro" id="IPR036583">
    <property type="entry name" value="23S_rRNA_IVS_sf"/>
</dbReference>
<dbReference type="NCBIfam" id="TIGR02436">
    <property type="entry name" value="four helix bundle protein"/>
    <property type="match status" value="1"/>
</dbReference>
<proteinExistence type="predicted"/>
<evidence type="ECO:0000313" key="1">
    <source>
        <dbReference type="EMBL" id="AZS31146.1"/>
    </source>
</evidence>
<dbReference type="Proteomes" id="UP000270673">
    <property type="component" value="Chromosome"/>
</dbReference>
<evidence type="ECO:0000313" key="2">
    <source>
        <dbReference type="Proteomes" id="UP000270673"/>
    </source>
</evidence>
<reference evidence="1 2" key="1">
    <citation type="submission" date="2018-10" db="EMBL/GenBank/DDBJ databases">
        <title>Butyricimonas faecalis sp. nov., isolated from human faeces and emended description of the genus Butyricimonas.</title>
        <authorList>
            <person name="Le Roy T."/>
            <person name="Van der Smissen P."/>
            <person name="Paquot A."/>
            <person name="Delzenne N."/>
            <person name="Muccioli G."/>
            <person name="Collet J.-F."/>
            <person name="Cani P.D."/>
        </authorList>
    </citation>
    <scope>NUCLEOTIDE SEQUENCE [LARGE SCALE GENOMIC DNA]</scope>
    <source>
        <strain evidence="1 2">H184</strain>
    </source>
</reference>
<dbReference type="SUPFAM" id="SSF158446">
    <property type="entry name" value="IVS-encoded protein-like"/>
    <property type="match status" value="1"/>
</dbReference>
<dbReference type="EMBL" id="CP032819">
    <property type="protein sequence ID" value="AZS31146.1"/>
    <property type="molecule type" value="Genomic_DNA"/>
</dbReference>
<organism evidence="1 2">
    <name type="scientific">Butyricimonas faecalis</name>
    <dbReference type="NCBI Taxonomy" id="2093856"/>
    <lineage>
        <taxon>Bacteria</taxon>
        <taxon>Pseudomonadati</taxon>
        <taxon>Bacteroidota</taxon>
        <taxon>Bacteroidia</taxon>
        <taxon>Bacteroidales</taxon>
        <taxon>Odoribacteraceae</taxon>
        <taxon>Butyricimonas</taxon>
    </lineage>
</organism>
<dbReference type="KEGG" id="buy:D8S85_17365"/>
<dbReference type="PANTHER" id="PTHR38471:SF2">
    <property type="entry name" value="FOUR HELIX BUNDLE PROTEIN"/>
    <property type="match status" value="1"/>
</dbReference>
<gene>
    <name evidence="1" type="ORF">D8S85_17365</name>
</gene>
<dbReference type="AlphaFoldDB" id="A0A3Q9IQ86"/>
<dbReference type="PANTHER" id="PTHR38471">
    <property type="entry name" value="FOUR HELIX BUNDLE PROTEIN"/>
    <property type="match status" value="1"/>
</dbReference>
<accession>A0A3Q9IQ86</accession>
<dbReference type="InterPro" id="IPR012657">
    <property type="entry name" value="23S_rRNA-intervening_sequence"/>
</dbReference>
<protein>
    <submittedName>
        <fullName evidence="1">Four helix bundle protein</fullName>
    </submittedName>
</protein>
<keyword evidence="2" id="KW-1185">Reference proteome</keyword>